<gene>
    <name evidence="2" type="ORF">JY572_33355</name>
</gene>
<sequence>MTLKPLSPTFRRGAIALLSALSTVAWEARAQPSEPDAPTADSKEVEDEALKLPVLPFLDLGLLPNTQHFTPRPDHAVFDKTLPGYFKIPSTHFFVKLGVAATTNFMVTSKLLETPTWFTTSAIPVRGQEFHESSGAQTTATANPSDVSIEFRGQTDLGPMRLLFNTSFAQPHTSFGIHPNYAYAQLGGFVAGFADSTFADVDAYPKTLDFEGPNALVFMKHAVLRYGHRLNHDEHLRMFLQVALEQPGSNVPTSGQAPRDIVPDGVVSWRAEGPWGHLQLAGLVRAVSSQATERDSSDTVLGIGGNLTGAYHLGHKHTLQVGITGGQGIAAYVNDTGDSQYDAAPDEDGSLDALPVLGGYVGFMYEWTEMLSSTATYGWLKVWDRDHEEALGATGFRRSQYASLNLVADLIEGAQAGLEGLWGYNRAINSRSGQAFRVQFTFQYRY</sequence>
<reference evidence="2 3" key="1">
    <citation type="submission" date="2021-02" db="EMBL/GenBank/DDBJ databases">
        <title>De Novo genome assembly of isolated myxobacteria.</title>
        <authorList>
            <person name="Stevens D.C."/>
        </authorList>
    </citation>
    <scope>NUCLEOTIDE SEQUENCE [LARGE SCALE GENOMIC DNA]</scope>
    <source>
        <strain evidence="2 3">SCHIC003</strain>
    </source>
</reference>
<proteinExistence type="predicted"/>
<name>A0ABX7N6Y2_9BACT</name>
<evidence type="ECO:0000313" key="2">
    <source>
        <dbReference type="EMBL" id="QSQ13186.1"/>
    </source>
</evidence>
<feature type="chain" id="PRO_5045659140" description="Porin" evidence="1">
    <location>
        <begin position="31"/>
        <end position="446"/>
    </location>
</feature>
<organism evidence="2 3">
    <name type="scientific">Myxococcus landrumensis</name>
    <dbReference type="NCBI Taxonomy" id="2813577"/>
    <lineage>
        <taxon>Bacteria</taxon>
        <taxon>Pseudomonadati</taxon>
        <taxon>Myxococcota</taxon>
        <taxon>Myxococcia</taxon>
        <taxon>Myxococcales</taxon>
        <taxon>Cystobacterineae</taxon>
        <taxon>Myxococcaceae</taxon>
        <taxon>Myxococcus</taxon>
    </lineage>
</organism>
<dbReference type="RefSeq" id="WP_206714890.1">
    <property type="nucleotide sequence ID" value="NZ_CP071091.1"/>
</dbReference>
<feature type="signal peptide" evidence="1">
    <location>
        <begin position="1"/>
        <end position="30"/>
    </location>
</feature>
<accession>A0ABX7N6Y2</accession>
<evidence type="ECO:0008006" key="4">
    <source>
        <dbReference type="Google" id="ProtNLM"/>
    </source>
</evidence>
<keyword evidence="1" id="KW-0732">Signal</keyword>
<protein>
    <recommendedName>
        <fullName evidence="4">Porin</fullName>
    </recommendedName>
</protein>
<evidence type="ECO:0000256" key="1">
    <source>
        <dbReference type="SAM" id="SignalP"/>
    </source>
</evidence>
<keyword evidence="3" id="KW-1185">Reference proteome</keyword>
<evidence type="ECO:0000313" key="3">
    <source>
        <dbReference type="Proteomes" id="UP000663090"/>
    </source>
</evidence>
<dbReference type="Proteomes" id="UP000663090">
    <property type="component" value="Chromosome"/>
</dbReference>
<dbReference type="EMBL" id="CP071091">
    <property type="protein sequence ID" value="QSQ13186.1"/>
    <property type="molecule type" value="Genomic_DNA"/>
</dbReference>